<dbReference type="AlphaFoldDB" id="A0A1M6HXX9"/>
<dbReference type="Pfam" id="PF03600">
    <property type="entry name" value="CitMHS"/>
    <property type="match status" value="1"/>
</dbReference>
<feature type="transmembrane region" description="Helical" evidence="6">
    <location>
        <begin position="388"/>
        <end position="413"/>
    </location>
</feature>
<feature type="transmembrane region" description="Helical" evidence="6">
    <location>
        <begin position="114"/>
        <end position="132"/>
    </location>
</feature>
<name>A0A1M6HXX9_MALRU</name>
<dbReference type="PANTHER" id="PTHR10283:SF82">
    <property type="entry name" value="SOLUTE CARRIER FAMILY 13 MEMBER 2"/>
    <property type="match status" value="1"/>
</dbReference>
<feature type="transmembrane region" description="Helical" evidence="6">
    <location>
        <begin position="363"/>
        <end position="382"/>
    </location>
</feature>
<dbReference type="GO" id="GO:0005886">
    <property type="term" value="C:plasma membrane"/>
    <property type="evidence" value="ECO:0007669"/>
    <property type="project" value="TreeGrafter"/>
</dbReference>
<feature type="transmembrane region" description="Helical" evidence="6">
    <location>
        <begin position="75"/>
        <end position="93"/>
    </location>
</feature>
<keyword evidence="9" id="KW-1185">Reference proteome</keyword>
<gene>
    <name evidence="8" type="ORF">SAMN02745165_01916</name>
</gene>
<keyword evidence="2" id="KW-0813">Transport</keyword>
<evidence type="ECO:0000256" key="5">
    <source>
        <dbReference type="ARBA" id="ARBA00023136"/>
    </source>
</evidence>
<dbReference type="InterPro" id="IPR031312">
    <property type="entry name" value="Na/sul_symport_CS"/>
</dbReference>
<evidence type="ECO:0000313" key="8">
    <source>
        <dbReference type="EMBL" id="SHJ26937.1"/>
    </source>
</evidence>
<feature type="transmembrane region" description="Helical" evidence="6">
    <location>
        <begin position="161"/>
        <end position="181"/>
    </location>
</feature>
<protein>
    <submittedName>
        <fullName evidence="8">Solute carrier family 13 (Sodium-dependent dicarboxylate transporter), member 2/3/5</fullName>
    </submittedName>
</protein>
<evidence type="ECO:0000256" key="1">
    <source>
        <dbReference type="ARBA" id="ARBA00004141"/>
    </source>
</evidence>
<dbReference type="Proteomes" id="UP000184171">
    <property type="component" value="Unassembled WGS sequence"/>
</dbReference>
<accession>A0A1M6HXX9</accession>
<feature type="transmembrane region" description="Helical" evidence="6">
    <location>
        <begin position="305"/>
        <end position="330"/>
    </location>
</feature>
<feature type="transmembrane region" description="Helical" evidence="6">
    <location>
        <begin position="201"/>
        <end position="223"/>
    </location>
</feature>
<feature type="transmembrane region" description="Helical" evidence="6">
    <location>
        <begin position="244"/>
        <end position="262"/>
    </location>
</feature>
<dbReference type="GO" id="GO:0015141">
    <property type="term" value="F:succinate transmembrane transporter activity"/>
    <property type="evidence" value="ECO:0007669"/>
    <property type="project" value="UniProtKB-ARBA"/>
</dbReference>
<feature type="domain" description="Citrate transporter-like" evidence="7">
    <location>
        <begin position="40"/>
        <end position="393"/>
    </location>
</feature>
<dbReference type="PROSITE" id="PS01271">
    <property type="entry name" value="NA_SULFATE"/>
    <property type="match status" value="1"/>
</dbReference>
<keyword evidence="3 6" id="KW-0812">Transmembrane</keyword>
<sequence>MKRRGLSLLLTILISGAIYWGSGLEPQLGFGLAVLAGIATLWITETFHITITALLIPILAITGGVFDVAGALRSFADPIIFLFLGGFALAATLHKQELDSRLASQVIGIARGRMDLACLLLFAVTALLSMWVSNTATTAMMLPLGLGLLTDHPYKENQRLYWFLLLGIAYSANIGGVGTLVGSPPNAIAAAATGLSFTDWLFFGLPTAVAMFPIVVVVLYLTLRPKFPDRCEITTNQVKPMRPNQWITLLVFILTVSLWLFSKPLAEILGIEKGFDSVVAIAALVLLSALRLVEWKDINATVDWGVLLLFGGGLTLSALLQATGSSIYLAESLVKLMHGAPLLVFFSAVAGFVVMLTEIASNTASSALLVPIFVSVAEAMGLPPSTMAAVIAISASCAFMLPVATPPNALVFGTGKIPHSRMMSVGGCQGSCRLNLFKQLLISGPLRRAVFVQGLVERSLLVSSYGSVLPSAPDSSPALVHKRSFGSSALQCHARNVGHLG</sequence>
<organism evidence="8 9">
    <name type="scientific">Malonomonas rubra DSM 5091</name>
    <dbReference type="NCBI Taxonomy" id="1122189"/>
    <lineage>
        <taxon>Bacteria</taxon>
        <taxon>Pseudomonadati</taxon>
        <taxon>Thermodesulfobacteriota</taxon>
        <taxon>Desulfuromonadia</taxon>
        <taxon>Desulfuromonadales</taxon>
        <taxon>Geopsychrobacteraceae</taxon>
        <taxon>Malonomonas</taxon>
    </lineage>
</organism>
<evidence type="ECO:0000256" key="4">
    <source>
        <dbReference type="ARBA" id="ARBA00022989"/>
    </source>
</evidence>
<evidence type="ECO:0000256" key="2">
    <source>
        <dbReference type="ARBA" id="ARBA00022448"/>
    </source>
</evidence>
<dbReference type="PANTHER" id="PTHR10283">
    <property type="entry name" value="SOLUTE CARRIER FAMILY 13 MEMBER"/>
    <property type="match status" value="1"/>
</dbReference>
<evidence type="ECO:0000259" key="7">
    <source>
        <dbReference type="Pfam" id="PF03600"/>
    </source>
</evidence>
<keyword evidence="5 6" id="KW-0472">Membrane</keyword>
<feature type="transmembrane region" description="Helical" evidence="6">
    <location>
        <begin position="274"/>
        <end position="293"/>
    </location>
</feature>
<dbReference type="EMBL" id="FQZT01000006">
    <property type="protein sequence ID" value="SHJ26937.1"/>
    <property type="molecule type" value="Genomic_DNA"/>
</dbReference>
<dbReference type="STRING" id="1122189.SAMN02745165_01916"/>
<evidence type="ECO:0000256" key="6">
    <source>
        <dbReference type="SAM" id="Phobius"/>
    </source>
</evidence>
<evidence type="ECO:0000256" key="3">
    <source>
        <dbReference type="ARBA" id="ARBA00022692"/>
    </source>
</evidence>
<dbReference type="CDD" id="cd01115">
    <property type="entry name" value="SLC13_permease"/>
    <property type="match status" value="1"/>
</dbReference>
<proteinExistence type="predicted"/>
<feature type="transmembrane region" description="Helical" evidence="6">
    <location>
        <begin position="336"/>
        <end position="356"/>
    </location>
</feature>
<keyword evidence="4 6" id="KW-1133">Transmembrane helix</keyword>
<comment type="subcellular location">
    <subcellularLocation>
        <location evidence="1">Membrane</location>
        <topology evidence="1">Multi-pass membrane protein</topology>
    </subcellularLocation>
</comment>
<dbReference type="NCBIfam" id="TIGR00785">
    <property type="entry name" value="dass"/>
    <property type="match status" value="1"/>
</dbReference>
<evidence type="ECO:0000313" key="9">
    <source>
        <dbReference type="Proteomes" id="UP000184171"/>
    </source>
</evidence>
<dbReference type="InterPro" id="IPR001898">
    <property type="entry name" value="SLC13A/DASS"/>
</dbReference>
<dbReference type="InterPro" id="IPR004680">
    <property type="entry name" value="Cit_transptr-like_dom"/>
</dbReference>
<reference evidence="8 9" key="1">
    <citation type="submission" date="2016-11" db="EMBL/GenBank/DDBJ databases">
        <authorList>
            <person name="Jaros S."/>
            <person name="Januszkiewicz K."/>
            <person name="Wedrychowicz H."/>
        </authorList>
    </citation>
    <scope>NUCLEOTIDE SEQUENCE [LARGE SCALE GENOMIC DNA]</scope>
    <source>
        <strain evidence="8 9">DSM 5091</strain>
    </source>
</reference>